<evidence type="ECO:0000256" key="6">
    <source>
        <dbReference type="RuleBase" id="RU368066"/>
    </source>
</evidence>
<evidence type="ECO:0000313" key="9">
    <source>
        <dbReference type="Proteomes" id="UP000654075"/>
    </source>
</evidence>
<keyword evidence="3" id="KW-0812">Transmembrane</keyword>
<evidence type="ECO:0000256" key="3">
    <source>
        <dbReference type="ARBA" id="ARBA00022692"/>
    </source>
</evidence>
<dbReference type="EMBL" id="CAJNNV010029197">
    <property type="protein sequence ID" value="CAE8627518.1"/>
    <property type="molecule type" value="Genomic_DNA"/>
</dbReference>
<dbReference type="InterPro" id="IPR007603">
    <property type="entry name" value="Choline_transptr-like"/>
</dbReference>
<dbReference type="Pfam" id="PF04515">
    <property type="entry name" value="Choline_transpo"/>
    <property type="match status" value="1"/>
</dbReference>
<keyword evidence="4" id="KW-1133">Transmembrane helix</keyword>
<proteinExistence type="inferred from homology"/>
<evidence type="ECO:0000256" key="7">
    <source>
        <dbReference type="SAM" id="SignalP"/>
    </source>
</evidence>
<protein>
    <recommendedName>
        <fullName evidence="6">Choline transporter-like protein</fullName>
    </recommendedName>
</protein>
<comment type="caution">
    <text evidence="8">The sequence shown here is derived from an EMBL/GenBank/DDBJ whole genome shotgun (WGS) entry which is preliminary data.</text>
</comment>
<evidence type="ECO:0000256" key="5">
    <source>
        <dbReference type="ARBA" id="ARBA00023136"/>
    </source>
</evidence>
<evidence type="ECO:0000256" key="2">
    <source>
        <dbReference type="ARBA" id="ARBA00007168"/>
    </source>
</evidence>
<accession>A0A813GLR4</accession>
<dbReference type="GO" id="GO:0005886">
    <property type="term" value="C:plasma membrane"/>
    <property type="evidence" value="ECO:0007669"/>
    <property type="project" value="UniProtKB-SubCell"/>
</dbReference>
<evidence type="ECO:0000256" key="4">
    <source>
        <dbReference type="ARBA" id="ARBA00022989"/>
    </source>
</evidence>
<name>A0A813GLR4_POLGL</name>
<sequence length="207" mass="22736">LVALQLLGILATAWLIPYAASVATVSWPSESPMATSPGPSPPPPGLLSEADPPGLSILGVHSRRLEFQDGTSLALLLGLLMALRVWLQLIEAVVRLLVAEVIARWYYSHAEARPQFCLFMRALWFTLRRRLGSAAARAFTLTLVPPGFALALTGTRTRTRARTRSPSWPRRRRMMMIKATAAEATRRALLVPVVRPWAVERSACCGT</sequence>
<evidence type="ECO:0000313" key="8">
    <source>
        <dbReference type="EMBL" id="CAE8627518.1"/>
    </source>
</evidence>
<evidence type="ECO:0000256" key="1">
    <source>
        <dbReference type="ARBA" id="ARBA00004141"/>
    </source>
</evidence>
<gene>
    <name evidence="8" type="ORF">PGLA1383_LOCUS44267</name>
</gene>
<comment type="similarity">
    <text evidence="2 6">Belongs to the CTL (choline transporter-like) family.</text>
</comment>
<dbReference type="AlphaFoldDB" id="A0A813GLR4"/>
<comment type="subcellular location">
    <subcellularLocation>
        <location evidence="6">Cell membrane</location>
        <topology evidence="6">Multi-pass membrane protein</topology>
    </subcellularLocation>
    <subcellularLocation>
        <location evidence="1">Membrane</location>
        <topology evidence="1">Multi-pass membrane protein</topology>
    </subcellularLocation>
</comment>
<feature type="signal peptide" evidence="7">
    <location>
        <begin position="1"/>
        <end position="21"/>
    </location>
</feature>
<dbReference type="Proteomes" id="UP000654075">
    <property type="component" value="Unassembled WGS sequence"/>
</dbReference>
<reference evidence="8" key="1">
    <citation type="submission" date="2021-02" db="EMBL/GenBank/DDBJ databases">
        <authorList>
            <person name="Dougan E. K."/>
            <person name="Rhodes N."/>
            <person name="Thang M."/>
            <person name="Chan C."/>
        </authorList>
    </citation>
    <scope>NUCLEOTIDE SEQUENCE</scope>
</reference>
<feature type="chain" id="PRO_5032840367" description="Choline transporter-like protein" evidence="7">
    <location>
        <begin position="22"/>
        <end position="207"/>
    </location>
</feature>
<dbReference type="GO" id="GO:0022857">
    <property type="term" value="F:transmembrane transporter activity"/>
    <property type="evidence" value="ECO:0007669"/>
    <property type="project" value="UniProtKB-UniRule"/>
</dbReference>
<keyword evidence="5" id="KW-0472">Membrane</keyword>
<organism evidence="8 9">
    <name type="scientific">Polarella glacialis</name>
    <name type="common">Dinoflagellate</name>
    <dbReference type="NCBI Taxonomy" id="89957"/>
    <lineage>
        <taxon>Eukaryota</taxon>
        <taxon>Sar</taxon>
        <taxon>Alveolata</taxon>
        <taxon>Dinophyceae</taxon>
        <taxon>Suessiales</taxon>
        <taxon>Suessiaceae</taxon>
        <taxon>Polarella</taxon>
    </lineage>
</organism>
<keyword evidence="9" id="KW-1185">Reference proteome</keyword>
<keyword evidence="7" id="KW-0732">Signal</keyword>
<feature type="non-terminal residue" evidence="8">
    <location>
        <position position="1"/>
    </location>
</feature>
<comment type="function">
    <text evidence="6">Choline transporter.</text>
</comment>